<accession>A0AAV4G470</accession>
<evidence type="ECO:0000313" key="3">
    <source>
        <dbReference type="Proteomes" id="UP000762676"/>
    </source>
</evidence>
<dbReference type="GO" id="GO:0000711">
    <property type="term" value="P:meiotic DNA repair synthesis"/>
    <property type="evidence" value="ECO:0007669"/>
    <property type="project" value="InterPro"/>
</dbReference>
<dbReference type="GO" id="GO:0051445">
    <property type="term" value="P:regulation of meiotic cell cycle"/>
    <property type="evidence" value="ECO:0007669"/>
    <property type="project" value="TreeGrafter"/>
</dbReference>
<feature type="compositionally biased region" description="Polar residues" evidence="1">
    <location>
        <begin position="100"/>
        <end position="113"/>
    </location>
</feature>
<gene>
    <name evidence="2" type="ORF">ElyMa_002301600</name>
</gene>
<comment type="caution">
    <text evidence="2">The sequence shown here is derived from an EMBL/GenBank/DDBJ whole genome shotgun (WGS) entry which is preliminary data.</text>
</comment>
<organism evidence="2 3">
    <name type="scientific">Elysia marginata</name>
    <dbReference type="NCBI Taxonomy" id="1093978"/>
    <lineage>
        <taxon>Eukaryota</taxon>
        <taxon>Metazoa</taxon>
        <taxon>Spiralia</taxon>
        <taxon>Lophotrochozoa</taxon>
        <taxon>Mollusca</taxon>
        <taxon>Gastropoda</taxon>
        <taxon>Heterobranchia</taxon>
        <taxon>Euthyneura</taxon>
        <taxon>Panpulmonata</taxon>
        <taxon>Sacoglossa</taxon>
        <taxon>Placobranchoidea</taxon>
        <taxon>Plakobranchidae</taxon>
        <taxon>Elysia</taxon>
    </lineage>
</organism>
<proteinExistence type="predicted"/>
<feature type="region of interest" description="Disordered" evidence="1">
    <location>
        <begin position="28"/>
        <end position="113"/>
    </location>
</feature>
<feature type="compositionally biased region" description="Polar residues" evidence="1">
    <location>
        <begin position="47"/>
        <end position="56"/>
    </location>
</feature>
<dbReference type="InterPro" id="IPR033536">
    <property type="entry name" value="Spata22"/>
</dbReference>
<feature type="region of interest" description="Disordered" evidence="1">
    <location>
        <begin position="165"/>
        <end position="193"/>
    </location>
</feature>
<feature type="region of interest" description="Disordered" evidence="1">
    <location>
        <begin position="118"/>
        <end position="137"/>
    </location>
</feature>
<dbReference type="PANTHER" id="PTHR35258">
    <property type="entry name" value="SPERMATOGENESIS-ASSOCIATED PROTEIN 22"/>
    <property type="match status" value="1"/>
</dbReference>
<sequence>MANFTSNIVNLGNATSCSNPNFSTAQSREKLATNKPPAPGLMDMSGRFNNFRNRPSSFPPAAQKTASNASRGSFQSSSYNGQQTSSFSNTAKGRGYGTGAFQSHQAADQNRMSQGRGQLKLNNFSSPHPQGGQPTLRNYNSGFNTNRPNNIPRGRWNTNESQTWGGSMATSSAGFSGSKQTPFKPSASKIPNQSSTTQTLTAHTSMMQGGSQGYLSENSSSNIAGRPGQFASNGNFISGKTSNASGVFSFEDENVFDNKKKIATQSQKTTKKDADKPAENTSLRIFTCPIATLKSWVGFKVYSGPVMFEVYGLLDSATVKDPTGTGKEFMLRDDTDSIKCVFFEIDRELPRLTRGQVHRVVGVADKRRGLLQAVCVRPAQKDERRVCQAAGALSQAEMEHLVTKANEQ</sequence>
<reference evidence="2 3" key="1">
    <citation type="journal article" date="2021" name="Elife">
        <title>Chloroplast acquisition without the gene transfer in kleptoplastic sea slugs, Plakobranchus ocellatus.</title>
        <authorList>
            <person name="Maeda T."/>
            <person name="Takahashi S."/>
            <person name="Yoshida T."/>
            <person name="Shimamura S."/>
            <person name="Takaki Y."/>
            <person name="Nagai Y."/>
            <person name="Toyoda A."/>
            <person name="Suzuki Y."/>
            <person name="Arimoto A."/>
            <person name="Ishii H."/>
            <person name="Satoh N."/>
            <person name="Nishiyama T."/>
            <person name="Hasebe M."/>
            <person name="Maruyama T."/>
            <person name="Minagawa J."/>
            <person name="Obokata J."/>
            <person name="Shigenobu S."/>
        </authorList>
    </citation>
    <scope>NUCLEOTIDE SEQUENCE [LARGE SCALE GENOMIC DNA]</scope>
</reference>
<dbReference type="GO" id="GO:0007129">
    <property type="term" value="P:homologous chromosome pairing at meiosis"/>
    <property type="evidence" value="ECO:0007669"/>
    <property type="project" value="InterPro"/>
</dbReference>
<feature type="compositionally biased region" description="Polar residues" evidence="1">
    <location>
        <begin position="64"/>
        <end position="91"/>
    </location>
</feature>
<evidence type="ECO:0000313" key="2">
    <source>
        <dbReference type="EMBL" id="GFR79966.1"/>
    </source>
</evidence>
<dbReference type="GO" id="GO:0007276">
    <property type="term" value="P:gamete generation"/>
    <property type="evidence" value="ECO:0007669"/>
    <property type="project" value="InterPro"/>
</dbReference>
<evidence type="ECO:0000256" key="1">
    <source>
        <dbReference type="SAM" id="MobiDB-lite"/>
    </source>
</evidence>
<dbReference type="AlphaFoldDB" id="A0AAV4G470"/>
<dbReference type="PANTHER" id="PTHR35258:SF1">
    <property type="entry name" value="SPERMATOGENESIS-ASSOCIATED PROTEIN 22"/>
    <property type="match status" value="1"/>
</dbReference>
<dbReference type="Proteomes" id="UP000762676">
    <property type="component" value="Unassembled WGS sequence"/>
</dbReference>
<protein>
    <submittedName>
        <fullName evidence="2">Spermatogenesis-associated protein 22</fullName>
    </submittedName>
</protein>
<name>A0AAV4G470_9GAST</name>
<dbReference type="EMBL" id="BMAT01004771">
    <property type="protein sequence ID" value="GFR79966.1"/>
    <property type="molecule type" value="Genomic_DNA"/>
</dbReference>
<keyword evidence="3" id="KW-1185">Reference proteome</keyword>